<dbReference type="InterPro" id="IPR028978">
    <property type="entry name" value="Chorismate_lyase_/UTRA_dom_sf"/>
</dbReference>
<dbReference type="EMBL" id="SIUB01000006">
    <property type="protein sequence ID" value="TBN51889.1"/>
    <property type="molecule type" value="Genomic_DNA"/>
</dbReference>
<dbReference type="PRINTS" id="PR00035">
    <property type="entry name" value="HTHGNTR"/>
</dbReference>
<dbReference type="PANTHER" id="PTHR44846">
    <property type="entry name" value="MANNOSYL-D-GLYCERATE TRANSPORT/METABOLISM SYSTEM REPRESSOR MNGR-RELATED"/>
    <property type="match status" value="1"/>
</dbReference>
<keyword evidence="3" id="KW-0804">Transcription</keyword>
<dbReference type="GO" id="GO:0003700">
    <property type="term" value="F:DNA-binding transcription factor activity"/>
    <property type="evidence" value="ECO:0007669"/>
    <property type="project" value="InterPro"/>
</dbReference>
<dbReference type="InterPro" id="IPR011663">
    <property type="entry name" value="UTRA"/>
</dbReference>
<accession>A0A4Q9GIF5</accession>
<dbReference type="Proteomes" id="UP000291613">
    <property type="component" value="Unassembled WGS sequence"/>
</dbReference>
<feature type="domain" description="HTH gntR-type" evidence="4">
    <location>
        <begin position="19"/>
        <end position="87"/>
    </location>
</feature>
<dbReference type="GO" id="GO:0003677">
    <property type="term" value="F:DNA binding"/>
    <property type="evidence" value="ECO:0007669"/>
    <property type="project" value="UniProtKB-KW"/>
</dbReference>
<evidence type="ECO:0000313" key="6">
    <source>
        <dbReference type="Proteomes" id="UP000291613"/>
    </source>
</evidence>
<dbReference type="InterPro" id="IPR036390">
    <property type="entry name" value="WH_DNA-bd_sf"/>
</dbReference>
<name>A0A4Q9GIF5_9HYPH</name>
<gene>
    <name evidence="5" type="primary">phnF</name>
    <name evidence="5" type="ORF">EYR15_12820</name>
</gene>
<evidence type="ECO:0000256" key="1">
    <source>
        <dbReference type="ARBA" id="ARBA00023015"/>
    </source>
</evidence>
<proteinExistence type="predicted"/>
<dbReference type="GO" id="GO:0045892">
    <property type="term" value="P:negative regulation of DNA-templated transcription"/>
    <property type="evidence" value="ECO:0007669"/>
    <property type="project" value="TreeGrafter"/>
</dbReference>
<dbReference type="Gene3D" id="1.10.10.10">
    <property type="entry name" value="Winged helix-like DNA-binding domain superfamily/Winged helix DNA-binding domain"/>
    <property type="match status" value="1"/>
</dbReference>
<reference evidence="5 6" key="1">
    <citation type="submission" date="2019-02" db="EMBL/GenBank/DDBJ databases">
        <title>Hansschlegelia quercus sp. nov., a novel methylotrophic bacterium from buds of oak (Quercus robur L.).</title>
        <authorList>
            <person name="Agafonova N.V."/>
            <person name="Kaparullina E.N."/>
            <person name="Grouzdev D.S."/>
            <person name="Doronina N.V."/>
        </authorList>
    </citation>
    <scope>NUCLEOTIDE SEQUENCE [LARGE SCALE GENOMIC DNA]</scope>
    <source>
        <strain evidence="5 6">Dub</strain>
    </source>
</reference>
<dbReference type="Gene3D" id="3.40.1410.10">
    <property type="entry name" value="Chorismate lyase-like"/>
    <property type="match status" value="1"/>
</dbReference>
<dbReference type="InterPro" id="IPR050679">
    <property type="entry name" value="Bact_HTH_transcr_reg"/>
</dbReference>
<dbReference type="SMART" id="SM00345">
    <property type="entry name" value="HTH_GNTR"/>
    <property type="match status" value="1"/>
</dbReference>
<dbReference type="CDD" id="cd07377">
    <property type="entry name" value="WHTH_GntR"/>
    <property type="match status" value="1"/>
</dbReference>
<keyword evidence="6" id="KW-1185">Reference proteome</keyword>
<evidence type="ECO:0000313" key="5">
    <source>
        <dbReference type="EMBL" id="TBN51889.1"/>
    </source>
</evidence>
<evidence type="ECO:0000256" key="3">
    <source>
        <dbReference type="ARBA" id="ARBA00023163"/>
    </source>
</evidence>
<dbReference type="NCBIfam" id="TIGR02325">
    <property type="entry name" value="C_P_lyase_phnF"/>
    <property type="match status" value="1"/>
</dbReference>
<dbReference type="PROSITE" id="PS50949">
    <property type="entry name" value="HTH_GNTR"/>
    <property type="match status" value="1"/>
</dbReference>
<dbReference type="InterPro" id="IPR012702">
    <property type="entry name" value="CP_lyase_PhnF"/>
</dbReference>
<organism evidence="5 6">
    <name type="scientific">Hansschlegelia quercus</name>
    <dbReference type="NCBI Taxonomy" id="2528245"/>
    <lineage>
        <taxon>Bacteria</taxon>
        <taxon>Pseudomonadati</taxon>
        <taxon>Pseudomonadota</taxon>
        <taxon>Alphaproteobacteria</taxon>
        <taxon>Hyphomicrobiales</taxon>
        <taxon>Methylopilaceae</taxon>
        <taxon>Hansschlegelia</taxon>
    </lineage>
</organism>
<dbReference type="AlphaFoldDB" id="A0A4Q9GIF5"/>
<protein>
    <submittedName>
        <fullName evidence="5">Phosphonate metabolism transcriptional regulator PhnF</fullName>
    </submittedName>
</protein>
<keyword evidence="1" id="KW-0805">Transcription regulation</keyword>
<evidence type="ECO:0000256" key="2">
    <source>
        <dbReference type="ARBA" id="ARBA00023125"/>
    </source>
</evidence>
<evidence type="ECO:0000259" key="4">
    <source>
        <dbReference type="PROSITE" id="PS50949"/>
    </source>
</evidence>
<dbReference type="InterPro" id="IPR036388">
    <property type="entry name" value="WH-like_DNA-bd_sf"/>
</dbReference>
<dbReference type="OrthoDB" id="9800645at2"/>
<dbReference type="Pfam" id="PF07702">
    <property type="entry name" value="UTRA"/>
    <property type="match status" value="1"/>
</dbReference>
<dbReference type="PANTHER" id="PTHR44846:SF1">
    <property type="entry name" value="MANNOSYL-D-GLYCERATE TRANSPORT_METABOLISM SYSTEM REPRESSOR MNGR-RELATED"/>
    <property type="match status" value="1"/>
</dbReference>
<dbReference type="SMART" id="SM00866">
    <property type="entry name" value="UTRA"/>
    <property type="match status" value="1"/>
</dbReference>
<dbReference type="SUPFAM" id="SSF64288">
    <property type="entry name" value="Chorismate lyase-like"/>
    <property type="match status" value="1"/>
</dbReference>
<dbReference type="Pfam" id="PF00392">
    <property type="entry name" value="GntR"/>
    <property type="match status" value="1"/>
</dbReference>
<dbReference type="InterPro" id="IPR000524">
    <property type="entry name" value="Tscrpt_reg_HTH_GntR"/>
</dbReference>
<comment type="caution">
    <text evidence="5">The sequence shown here is derived from an EMBL/GenBank/DDBJ whole genome shotgun (WGS) entry which is preliminary data.</text>
</comment>
<dbReference type="SUPFAM" id="SSF46785">
    <property type="entry name" value="Winged helix' DNA-binding domain"/>
    <property type="match status" value="1"/>
</dbReference>
<keyword evidence="2" id="KW-0238">DNA-binding</keyword>
<sequence>MHAEEDAAVTTGIERGRGLTAWRQIADQIAGQIRAGVLAPGDQLPTEAQLAARFSVNRHTARRALAALASEGMVRAAQGRGTFVEAGPLPYPIGARVRFTENVGRAGHEAGGEMLSARELPAPEALATRLGVAIGSMVVETRTRRFADDVPISVGHSRLPLPRFSGFAVALTESGSITKALGACGVADYRRVSTQISARVATAEEATLLDLAPGRVVLVVEGLNVDEAGAPIQATDAVFAADRVQLTVDS</sequence>